<evidence type="ECO:0000313" key="3">
    <source>
        <dbReference type="EMBL" id="KDR40381.1"/>
    </source>
</evidence>
<dbReference type="Proteomes" id="UP000027466">
    <property type="component" value="Unassembled WGS sequence"/>
</dbReference>
<accession>A0A069PSV1</accession>
<reference evidence="3 4" key="1">
    <citation type="submission" date="2014-03" db="EMBL/GenBank/DDBJ databases">
        <title>Draft Genome Sequences of Four Burkholderia Strains.</title>
        <authorList>
            <person name="Liu X.Y."/>
            <person name="Li C.X."/>
            <person name="Xu J.H."/>
        </authorList>
    </citation>
    <scope>NUCLEOTIDE SEQUENCE [LARGE SCALE GENOMIC DNA]</scope>
    <source>
        <strain evidence="3 4">DSM 50014</strain>
    </source>
</reference>
<sequence>MRLQGKTAIVTGGGSGFGEGIARTFAREGANVVVNDLNGPAAERVASEIALAGGRAIAVAGDVTRRDDWQTLFAAAIEDFGSVQVVVNNAGTTHRNKPVLEVTEAEFDRVYAVNVKSIYWSVEQFVPYFRSQGGGAFINIASTAGVRPRPGLVWYNGSKAAVIIASKALAVELGPDRIRVNCINPVMGETGLLSEFMGMEDTPANRQKFLATIPLGRLSTPQDIANAALYLASDEAEFITGVSLEVDGGRCV</sequence>
<dbReference type="EC" id="1.1.1.100" evidence="3"/>
<organism evidence="3 4">
    <name type="scientific">Caballeronia glathei</name>
    <dbReference type="NCBI Taxonomy" id="60547"/>
    <lineage>
        <taxon>Bacteria</taxon>
        <taxon>Pseudomonadati</taxon>
        <taxon>Pseudomonadota</taxon>
        <taxon>Betaproteobacteria</taxon>
        <taxon>Burkholderiales</taxon>
        <taxon>Burkholderiaceae</taxon>
        <taxon>Caballeronia</taxon>
    </lineage>
</organism>
<dbReference type="SUPFAM" id="SSF51735">
    <property type="entry name" value="NAD(P)-binding Rossmann-fold domains"/>
    <property type="match status" value="1"/>
</dbReference>
<name>A0A069PSV1_9BURK</name>
<dbReference type="STRING" id="60547.GCA_000751215_02759"/>
<dbReference type="GO" id="GO:0004316">
    <property type="term" value="F:3-oxoacyl-[acyl-carrier-protein] reductase (NADPH) activity"/>
    <property type="evidence" value="ECO:0007669"/>
    <property type="project" value="UniProtKB-EC"/>
</dbReference>
<dbReference type="PANTHER" id="PTHR43639:SF5">
    <property type="entry name" value="OXIDOREDUCTASE, SHORT-CHAIN DEHYDROGENASE_REDUCTASE FAMILY (AFU_ORTHOLOGUE AFUA_6G09140)"/>
    <property type="match status" value="1"/>
</dbReference>
<dbReference type="PANTHER" id="PTHR43639">
    <property type="entry name" value="OXIDOREDUCTASE, SHORT-CHAIN DEHYDROGENASE/REDUCTASE FAMILY (AFU_ORTHOLOGUE AFUA_5G02870)"/>
    <property type="match status" value="1"/>
</dbReference>
<keyword evidence="4" id="KW-1185">Reference proteome</keyword>
<dbReference type="RefSeq" id="WP_035931089.1">
    <property type="nucleotide sequence ID" value="NZ_CADFFX010000016.1"/>
</dbReference>
<evidence type="ECO:0000256" key="1">
    <source>
        <dbReference type="ARBA" id="ARBA00006484"/>
    </source>
</evidence>
<proteinExistence type="inferred from homology"/>
<protein>
    <submittedName>
        <fullName evidence="3">3-ketoacyl-ACP reductase</fullName>
        <ecNumber evidence="3">1.1.1.100</ecNumber>
    </submittedName>
</protein>
<dbReference type="InterPro" id="IPR002347">
    <property type="entry name" value="SDR_fam"/>
</dbReference>
<dbReference type="NCBIfam" id="NF005559">
    <property type="entry name" value="PRK07231.1"/>
    <property type="match status" value="1"/>
</dbReference>
<dbReference type="InterPro" id="IPR036291">
    <property type="entry name" value="NAD(P)-bd_dom_sf"/>
</dbReference>
<dbReference type="AlphaFoldDB" id="A0A069PSV1"/>
<dbReference type="EMBL" id="JFHC01000041">
    <property type="protein sequence ID" value="KDR40381.1"/>
    <property type="molecule type" value="Genomic_DNA"/>
</dbReference>
<dbReference type="PRINTS" id="PR00081">
    <property type="entry name" value="GDHRDH"/>
</dbReference>
<dbReference type="PRINTS" id="PR00080">
    <property type="entry name" value="SDRFAMILY"/>
</dbReference>
<keyword evidence="2 3" id="KW-0560">Oxidoreductase</keyword>
<dbReference type="Gene3D" id="3.40.50.720">
    <property type="entry name" value="NAD(P)-binding Rossmann-like Domain"/>
    <property type="match status" value="1"/>
</dbReference>
<comment type="similarity">
    <text evidence="1">Belongs to the short-chain dehydrogenases/reductases (SDR) family.</text>
</comment>
<evidence type="ECO:0000256" key="2">
    <source>
        <dbReference type="ARBA" id="ARBA00023002"/>
    </source>
</evidence>
<dbReference type="Pfam" id="PF13561">
    <property type="entry name" value="adh_short_C2"/>
    <property type="match status" value="1"/>
</dbReference>
<gene>
    <name evidence="3" type="primary">fabG</name>
    <name evidence="3" type="ORF">BG61_25860</name>
</gene>
<comment type="caution">
    <text evidence="3">The sequence shown here is derived from an EMBL/GenBank/DDBJ whole genome shotgun (WGS) entry which is preliminary data.</text>
</comment>
<evidence type="ECO:0000313" key="4">
    <source>
        <dbReference type="Proteomes" id="UP000027466"/>
    </source>
</evidence>
<dbReference type="FunFam" id="3.40.50.720:FF:000084">
    <property type="entry name" value="Short-chain dehydrogenase reductase"/>
    <property type="match status" value="1"/>
</dbReference>